<dbReference type="Pfam" id="PF13114">
    <property type="entry name" value="RecO_N_2"/>
    <property type="match status" value="1"/>
</dbReference>
<gene>
    <name evidence="2" type="ORF">MNB_SV-12-720</name>
</gene>
<name>A0A1W1BCD4_9ZZZZ</name>
<dbReference type="EMBL" id="FPHE01000017">
    <property type="protein sequence ID" value="SFV51172.1"/>
    <property type="molecule type" value="Genomic_DNA"/>
</dbReference>
<dbReference type="InterPro" id="IPR022572">
    <property type="entry name" value="DNA_rep/recomb_RecO_N"/>
</dbReference>
<evidence type="ECO:0000259" key="1">
    <source>
        <dbReference type="Pfam" id="PF13114"/>
    </source>
</evidence>
<sequence length="205" mass="24393">MRGFILNIRKAKNEDIIVTVLSNSNVKNYYRFYGARHSILQVGNLIDFEVQESKNSFMPRLRKVSHFSFPWIFSSNHLMIWQNFIKLFEPHLKERTTIDDFYLNLLLKIAKKWDKQNPKRLAVEAYIELLSYENRVYNREYCFICEGILDDSVGLMRAYLLAHPSCIYAQPLDKKKIFELFNTKSTLYLEDIEVDELYMVLLKGL</sequence>
<feature type="domain" description="DNA replication/recombination mediator RecO N-terminal" evidence="1">
    <location>
        <begin position="1"/>
        <end position="72"/>
    </location>
</feature>
<organism evidence="2">
    <name type="scientific">hydrothermal vent metagenome</name>
    <dbReference type="NCBI Taxonomy" id="652676"/>
    <lineage>
        <taxon>unclassified sequences</taxon>
        <taxon>metagenomes</taxon>
        <taxon>ecological metagenomes</taxon>
    </lineage>
</organism>
<dbReference type="AlphaFoldDB" id="A0A1W1BCD4"/>
<dbReference type="NCBIfam" id="NF010483">
    <property type="entry name" value="PRK13908.1"/>
    <property type="match status" value="1"/>
</dbReference>
<accession>A0A1W1BCD4</accession>
<proteinExistence type="predicted"/>
<evidence type="ECO:0000313" key="2">
    <source>
        <dbReference type="EMBL" id="SFV51172.1"/>
    </source>
</evidence>
<protein>
    <recommendedName>
        <fullName evidence="1">DNA replication/recombination mediator RecO N-terminal domain-containing protein</fullName>
    </recommendedName>
</protein>
<reference evidence="2" key="1">
    <citation type="submission" date="2016-10" db="EMBL/GenBank/DDBJ databases">
        <authorList>
            <person name="de Groot N.N."/>
        </authorList>
    </citation>
    <scope>NUCLEOTIDE SEQUENCE</scope>
</reference>